<reference evidence="6" key="2">
    <citation type="submission" date="2023-06" db="EMBL/GenBank/DDBJ databases">
        <authorList>
            <consortium name="Lawrence Berkeley National Laboratory"/>
            <person name="Haridas S."/>
            <person name="Hensen N."/>
            <person name="Bonometti L."/>
            <person name="Westerberg I."/>
            <person name="Brannstrom I.O."/>
            <person name="Guillou S."/>
            <person name="Cros-Aarteil S."/>
            <person name="Calhoun S."/>
            <person name="Kuo A."/>
            <person name="Mondo S."/>
            <person name="Pangilinan J."/>
            <person name="Riley R."/>
            <person name="Labutti K."/>
            <person name="Andreopoulos B."/>
            <person name="Lipzen A."/>
            <person name="Chen C."/>
            <person name="Yanf M."/>
            <person name="Daum C."/>
            <person name="Ng V."/>
            <person name="Clum A."/>
            <person name="Steindorff A."/>
            <person name="Ohm R."/>
            <person name="Martin F."/>
            <person name="Silar P."/>
            <person name="Natvig D."/>
            <person name="Lalanne C."/>
            <person name="Gautier V."/>
            <person name="Ament-Velasquez S.L."/>
            <person name="Kruys A."/>
            <person name="Hutchinson M.I."/>
            <person name="Powell A.J."/>
            <person name="Barry K."/>
            <person name="Miller A.N."/>
            <person name="Grigoriev I.V."/>
            <person name="Debuchy R."/>
            <person name="Gladieux P."/>
            <person name="Thoren M.H."/>
            <person name="Johannesson H."/>
        </authorList>
    </citation>
    <scope>NUCLEOTIDE SEQUENCE</scope>
    <source>
        <strain evidence="6">CBS 118394</strain>
    </source>
</reference>
<dbReference type="Proteomes" id="UP001283341">
    <property type="component" value="Unassembled WGS sequence"/>
</dbReference>
<evidence type="ECO:0000256" key="4">
    <source>
        <dbReference type="ARBA" id="ARBA00039977"/>
    </source>
</evidence>
<dbReference type="Gene3D" id="3.30.70.330">
    <property type="match status" value="1"/>
</dbReference>
<dbReference type="InterPro" id="IPR012678">
    <property type="entry name" value="Ribosomal_uL23/eL15/eS24_sf"/>
</dbReference>
<dbReference type="PANTHER" id="PTHR12059">
    <property type="entry name" value="RIBOSOMAL PROTEIN L23-RELATED"/>
    <property type="match status" value="1"/>
</dbReference>
<dbReference type="AlphaFoldDB" id="A0AAE0I6H2"/>
<proteinExistence type="inferred from homology"/>
<evidence type="ECO:0000313" key="7">
    <source>
        <dbReference type="Proteomes" id="UP001283341"/>
    </source>
</evidence>
<organism evidence="6 7">
    <name type="scientific">Apodospora peruviana</name>
    <dbReference type="NCBI Taxonomy" id="516989"/>
    <lineage>
        <taxon>Eukaryota</taxon>
        <taxon>Fungi</taxon>
        <taxon>Dikarya</taxon>
        <taxon>Ascomycota</taxon>
        <taxon>Pezizomycotina</taxon>
        <taxon>Sordariomycetes</taxon>
        <taxon>Sordariomycetidae</taxon>
        <taxon>Sordariales</taxon>
        <taxon>Lasiosphaeriaceae</taxon>
        <taxon>Apodospora</taxon>
    </lineage>
</organism>
<reference evidence="6" key="1">
    <citation type="journal article" date="2023" name="Mol. Phylogenet. Evol.">
        <title>Genome-scale phylogeny and comparative genomics of the fungal order Sordariales.</title>
        <authorList>
            <person name="Hensen N."/>
            <person name="Bonometti L."/>
            <person name="Westerberg I."/>
            <person name="Brannstrom I.O."/>
            <person name="Guillou S."/>
            <person name="Cros-Aarteil S."/>
            <person name="Calhoun S."/>
            <person name="Haridas S."/>
            <person name="Kuo A."/>
            <person name="Mondo S."/>
            <person name="Pangilinan J."/>
            <person name="Riley R."/>
            <person name="LaButti K."/>
            <person name="Andreopoulos B."/>
            <person name="Lipzen A."/>
            <person name="Chen C."/>
            <person name="Yan M."/>
            <person name="Daum C."/>
            <person name="Ng V."/>
            <person name="Clum A."/>
            <person name="Steindorff A."/>
            <person name="Ohm R.A."/>
            <person name="Martin F."/>
            <person name="Silar P."/>
            <person name="Natvig D.O."/>
            <person name="Lalanne C."/>
            <person name="Gautier V."/>
            <person name="Ament-Velasquez S.L."/>
            <person name="Kruys A."/>
            <person name="Hutchinson M.I."/>
            <person name="Powell A.J."/>
            <person name="Barry K."/>
            <person name="Miller A.N."/>
            <person name="Grigoriev I.V."/>
            <person name="Debuchy R."/>
            <person name="Gladieux P."/>
            <person name="Hiltunen Thoren M."/>
            <person name="Johannesson H."/>
        </authorList>
    </citation>
    <scope>NUCLEOTIDE SEQUENCE</scope>
    <source>
        <strain evidence="6">CBS 118394</strain>
    </source>
</reference>
<feature type="region of interest" description="Disordered" evidence="5">
    <location>
        <begin position="199"/>
        <end position="262"/>
    </location>
</feature>
<gene>
    <name evidence="6" type="ORF">B0H66DRAFT_240697</name>
</gene>
<name>A0AAE0I6H2_9PEZI</name>
<dbReference type="GO" id="GO:0003735">
    <property type="term" value="F:structural constituent of ribosome"/>
    <property type="evidence" value="ECO:0007669"/>
    <property type="project" value="InterPro"/>
</dbReference>
<evidence type="ECO:0000256" key="5">
    <source>
        <dbReference type="SAM" id="MobiDB-lite"/>
    </source>
</evidence>
<keyword evidence="2" id="KW-0689">Ribosomal protein</keyword>
<dbReference type="GO" id="GO:0032543">
    <property type="term" value="P:mitochondrial translation"/>
    <property type="evidence" value="ECO:0007669"/>
    <property type="project" value="TreeGrafter"/>
</dbReference>
<keyword evidence="7" id="KW-1185">Reference proteome</keyword>
<protein>
    <recommendedName>
        <fullName evidence="4">Large ribosomal subunit protein uL23m</fullName>
    </recommendedName>
</protein>
<feature type="compositionally biased region" description="Basic and acidic residues" evidence="5">
    <location>
        <begin position="249"/>
        <end position="262"/>
    </location>
</feature>
<keyword evidence="3" id="KW-0687">Ribonucleoprotein</keyword>
<dbReference type="GO" id="GO:0005762">
    <property type="term" value="C:mitochondrial large ribosomal subunit"/>
    <property type="evidence" value="ECO:0007669"/>
    <property type="project" value="TreeGrafter"/>
</dbReference>
<accession>A0AAE0I6H2</accession>
<dbReference type="PANTHER" id="PTHR12059:SF5">
    <property type="entry name" value="LARGE RIBOSOMAL SUBUNIT PROTEIN UL23M"/>
    <property type="match status" value="1"/>
</dbReference>
<evidence type="ECO:0000256" key="3">
    <source>
        <dbReference type="ARBA" id="ARBA00023274"/>
    </source>
</evidence>
<comment type="similarity">
    <text evidence="1">Belongs to the universal ribosomal protein uL23 family.</text>
</comment>
<dbReference type="EMBL" id="JAUEDM010000004">
    <property type="protein sequence ID" value="KAK3318501.1"/>
    <property type="molecule type" value="Genomic_DNA"/>
</dbReference>
<dbReference type="InterPro" id="IPR012677">
    <property type="entry name" value="Nucleotide-bd_a/b_plait_sf"/>
</dbReference>
<evidence type="ECO:0000256" key="2">
    <source>
        <dbReference type="ARBA" id="ARBA00022980"/>
    </source>
</evidence>
<evidence type="ECO:0000313" key="6">
    <source>
        <dbReference type="EMBL" id="KAK3318501.1"/>
    </source>
</evidence>
<dbReference type="SUPFAM" id="SSF54189">
    <property type="entry name" value="Ribosomal proteins S24e, L23 and L15e"/>
    <property type="match status" value="1"/>
</dbReference>
<dbReference type="InterPro" id="IPR013025">
    <property type="entry name" value="Ribosomal_uL23-like"/>
</dbReference>
<comment type="caution">
    <text evidence="6">The sequence shown here is derived from an EMBL/GenBank/DDBJ whole genome shotgun (WGS) entry which is preliminary data.</text>
</comment>
<sequence>MATPSVSKAAAQLVPNFRPGGKKIYLPNHVITFIRPKPKQPPNLATFVVPLTFTKLDMRDYLFHAYNVEVTAMRSFINEKKPVRKDTTGPWYRPRSQKMMIAELVKPFVWPEPPVKTAEARSAFDYELHLKTEAERKKQYQDIHDFQTGLKTPLRTELKLPKAMKQMRAEAREIMSKPAEWTGKALLDEGEGKWVEVDADTELETSATSSSMGKARRGGARKTTESKEAAAVGEAQPELSSKEYNIVVEDSKEPPKKTDGQQ</sequence>
<evidence type="ECO:0000256" key="1">
    <source>
        <dbReference type="ARBA" id="ARBA00006700"/>
    </source>
</evidence>